<evidence type="ECO:0000313" key="3">
    <source>
        <dbReference type="EMBL" id="KAG0145890.1"/>
    </source>
</evidence>
<evidence type="ECO:0000256" key="1">
    <source>
        <dbReference type="ARBA" id="ARBA00022478"/>
    </source>
</evidence>
<dbReference type="Proteomes" id="UP000886653">
    <property type="component" value="Unassembled WGS sequence"/>
</dbReference>
<evidence type="ECO:0000256" key="2">
    <source>
        <dbReference type="ARBA" id="ARBA00023163"/>
    </source>
</evidence>
<dbReference type="GO" id="GO:0055029">
    <property type="term" value="C:nuclear DNA-directed RNA polymerase complex"/>
    <property type="evidence" value="ECO:0007669"/>
    <property type="project" value="UniProtKB-ARBA"/>
</dbReference>
<evidence type="ECO:0000313" key="4">
    <source>
        <dbReference type="Proteomes" id="UP000886653"/>
    </source>
</evidence>
<dbReference type="EMBL" id="MU167269">
    <property type="protein sequence ID" value="KAG0145890.1"/>
    <property type="molecule type" value="Genomic_DNA"/>
</dbReference>
<organism evidence="3 4">
    <name type="scientific">Cronartium quercuum f. sp. fusiforme G11</name>
    <dbReference type="NCBI Taxonomy" id="708437"/>
    <lineage>
        <taxon>Eukaryota</taxon>
        <taxon>Fungi</taxon>
        <taxon>Dikarya</taxon>
        <taxon>Basidiomycota</taxon>
        <taxon>Pucciniomycotina</taxon>
        <taxon>Pucciniomycetes</taxon>
        <taxon>Pucciniales</taxon>
        <taxon>Coleosporiaceae</taxon>
        <taxon>Cronartium</taxon>
    </lineage>
</organism>
<keyword evidence="1" id="KW-0240">DNA-directed RNA polymerase</keyword>
<dbReference type="GO" id="GO:0046983">
    <property type="term" value="F:protein dimerization activity"/>
    <property type="evidence" value="ECO:0007669"/>
    <property type="project" value="InterPro"/>
</dbReference>
<keyword evidence="4" id="KW-1185">Reference proteome</keyword>
<comment type="caution">
    <text evidence="3">The sequence shown here is derived from an EMBL/GenBank/DDBJ whole genome shotgun (WGS) entry which is preliminary data.</text>
</comment>
<proteinExistence type="predicted"/>
<reference evidence="3" key="1">
    <citation type="submission" date="2013-11" db="EMBL/GenBank/DDBJ databases">
        <title>Genome sequence of the fusiform rust pathogen reveals effectors for host alternation and coevolution with pine.</title>
        <authorList>
            <consortium name="DOE Joint Genome Institute"/>
            <person name="Smith K."/>
            <person name="Pendleton A."/>
            <person name="Kubisiak T."/>
            <person name="Anderson C."/>
            <person name="Salamov A."/>
            <person name="Aerts A."/>
            <person name="Riley R."/>
            <person name="Clum A."/>
            <person name="Lindquist E."/>
            <person name="Ence D."/>
            <person name="Campbell M."/>
            <person name="Kronenberg Z."/>
            <person name="Feau N."/>
            <person name="Dhillon B."/>
            <person name="Hamelin R."/>
            <person name="Burleigh J."/>
            <person name="Smith J."/>
            <person name="Yandell M."/>
            <person name="Nelson C."/>
            <person name="Grigoriev I."/>
            <person name="Davis J."/>
        </authorList>
    </citation>
    <scope>NUCLEOTIDE SEQUENCE</scope>
    <source>
        <strain evidence="3">G11</strain>
    </source>
</reference>
<protein>
    <submittedName>
        <fullName evidence="3">Uncharacterized protein</fullName>
    </submittedName>
</protein>
<keyword evidence="2" id="KW-0804">Transcription</keyword>
<gene>
    <name evidence="3" type="ORF">CROQUDRAFT_551101</name>
</gene>
<dbReference type="AlphaFoldDB" id="A0A9P6NFG1"/>
<dbReference type="SUPFAM" id="SSF55257">
    <property type="entry name" value="RBP11-like subunits of RNA polymerase"/>
    <property type="match status" value="1"/>
</dbReference>
<dbReference type="InterPro" id="IPR036603">
    <property type="entry name" value="RBP11-like"/>
</dbReference>
<sequence>MIDNSYVFAIYHESHTVKNLLLLVLLSAQCSLLHPVLSRSRISQLIRIGLTPINFLGLITSAFQNSPRQTEIPKSFTGFYIHLLLLYLAFKST</sequence>
<name>A0A9P6NFG1_9BASI</name>
<dbReference type="GO" id="GO:0006351">
    <property type="term" value="P:DNA-templated transcription"/>
    <property type="evidence" value="ECO:0007669"/>
    <property type="project" value="InterPro"/>
</dbReference>
<accession>A0A9P6NFG1</accession>